<reference evidence="1" key="1">
    <citation type="journal article" date="2021" name="PeerJ">
        <title>Extensive microbial diversity within the chicken gut microbiome revealed by metagenomics and culture.</title>
        <authorList>
            <person name="Gilroy R."/>
            <person name="Ravi A."/>
            <person name="Getino M."/>
            <person name="Pursley I."/>
            <person name="Horton D.L."/>
            <person name="Alikhan N.F."/>
            <person name="Baker D."/>
            <person name="Gharbi K."/>
            <person name="Hall N."/>
            <person name="Watson M."/>
            <person name="Adriaenssens E.M."/>
            <person name="Foster-Nyarko E."/>
            <person name="Jarju S."/>
            <person name="Secka A."/>
            <person name="Antonio M."/>
            <person name="Oren A."/>
            <person name="Chaudhuri R.R."/>
            <person name="La Ragione R."/>
            <person name="Hildebrand F."/>
            <person name="Pallen M.J."/>
        </authorList>
    </citation>
    <scope>NUCLEOTIDE SEQUENCE</scope>
    <source>
        <strain evidence="1">CHK198-12963</strain>
    </source>
</reference>
<evidence type="ECO:0000313" key="1">
    <source>
        <dbReference type="EMBL" id="HJC65938.1"/>
    </source>
</evidence>
<organism evidence="1 2">
    <name type="scientific">Candidatus Enterocloster excrementigallinarum</name>
    <dbReference type="NCBI Taxonomy" id="2838558"/>
    <lineage>
        <taxon>Bacteria</taxon>
        <taxon>Bacillati</taxon>
        <taxon>Bacillota</taxon>
        <taxon>Clostridia</taxon>
        <taxon>Lachnospirales</taxon>
        <taxon>Lachnospiraceae</taxon>
        <taxon>Enterocloster</taxon>
    </lineage>
</organism>
<evidence type="ECO:0000313" key="2">
    <source>
        <dbReference type="Proteomes" id="UP000823863"/>
    </source>
</evidence>
<proteinExistence type="predicted"/>
<dbReference type="EMBL" id="DWWB01000019">
    <property type="protein sequence ID" value="HJC65938.1"/>
    <property type="molecule type" value="Genomic_DNA"/>
</dbReference>
<protein>
    <submittedName>
        <fullName evidence="1">Uncharacterized protein</fullName>
    </submittedName>
</protein>
<sequence>MKELYFENVTGIGKLYLEYIFYEFENEPILFLCTDAGKNLYFGLCSDIRYEQKWIIMEINLSILKEMIEEEVDIASVFLAAKNLTIIIRDLQGYETSHVIEANTIDRLDLPKDGIFLRCDKEKAKGYLWKKEWELLSIQLKEIANSSSALEEILSPYTTVIKTSMTISNRRIPSYVNKLNYSYVKQFTQNYKTIQDSISEKYEYSIHKSEKYVETIENIDIEKNNSDILQAA</sequence>
<comment type="caution">
    <text evidence="1">The sequence shown here is derived from an EMBL/GenBank/DDBJ whole genome shotgun (WGS) entry which is preliminary data.</text>
</comment>
<gene>
    <name evidence="1" type="ORF">H9931_04355</name>
</gene>
<name>A0A9D2TEM4_9FIRM</name>
<dbReference type="AlphaFoldDB" id="A0A9D2TEM4"/>
<dbReference type="Proteomes" id="UP000823863">
    <property type="component" value="Unassembled WGS sequence"/>
</dbReference>
<accession>A0A9D2TEM4</accession>
<reference evidence="1" key="2">
    <citation type="submission" date="2021-04" db="EMBL/GenBank/DDBJ databases">
        <authorList>
            <person name="Gilroy R."/>
        </authorList>
    </citation>
    <scope>NUCLEOTIDE SEQUENCE</scope>
    <source>
        <strain evidence="1">CHK198-12963</strain>
    </source>
</reference>